<dbReference type="Gene3D" id="1.20.1250.20">
    <property type="entry name" value="MFS general substrate transporter like domains"/>
    <property type="match status" value="1"/>
</dbReference>
<dbReference type="RefSeq" id="WP_169100153.1">
    <property type="nucleotide sequence ID" value="NZ_JABBVZ010000041.1"/>
</dbReference>
<organism evidence="7 8">
    <name type="scientific">Sulfobacillus harzensis</name>
    <dbReference type="NCBI Taxonomy" id="2729629"/>
    <lineage>
        <taxon>Bacteria</taxon>
        <taxon>Bacillati</taxon>
        <taxon>Bacillota</taxon>
        <taxon>Clostridia</taxon>
        <taxon>Eubacteriales</taxon>
        <taxon>Clostridiales Family XVII. Incertae Sedis</taxon>
        <taxon>Sulfobacillus</taxon>
    </lineage>
</organism>
<evidence type="ECO:0000256" key="6">
    <source>
        <dbReference type="SAM" id="Phobius"/>
    </source>
</evidence>
<feature type="transmembrane region" description="Helical" evidence="6">
    <location>
        <begin position="265"/>
        <end position="283"/>
    </location>
</feature>
<accession>A0A7Y0L4F2</accession>
<dbReference type="Proteomes" id="UP000533476">
    <property type="component" value="Unassembled WGS sequence"/>
</dbReference>
<feature type="transmembrane region" description="Helical" evidence="6">
    <location>
        <begin position="236"/>
        <end position="258"/>
    </location>
</feature>
<evidence type="ECO:0000256" key="3">
    <source>
        <dbReference type="ARBA" id="ARBA00022692"/>
    </source>
</evidence>
<keyword evidence="3 6" id="KW-0812">Transmembrane</keyword>
<feature type="transmembrane region" description="Helical" evidence="6">
    <location>
        <begin position="39"/>
        <end position="58"/>
    </location>
</feature>
<gene>
    <name evidence="7" type="ORF">HIJ39_12415</name>
</gene>
<feature type="transmembrane region" description="Helical" evidence="6">
    <location>
        <begin position="289"/>
        <end position="310"/>
    </location>
</feature>
<evidence type="ECO:0000256" key="5">
    <source>
        <dbReference type="ARBA" id="ARBA00023136"/>
    </source>
</evidence>
<dbReference type="AlphaFoldDB" id="A0A7Y0L4F2"/>
<comment type="caution">
    <text evidence="7">The sequence shown here is derived from an EMBL/GenBank/DDBJ whole genome shotgun (WGS) entry which is preliminary data.</text>
</comment>
<feature type="transmembrane region" description="Helical" evidence="6">
    <location>
        <begin position="150"/>
        <end position="175"/>
    </location>
</feature>
<feature type="transmembrane region" description="Helical" evidence="6">
    <location>
        <begin position="9"/>
        <end position="33"/>
    </location>
</feature>
<keyword evidence="4 6" id="KW-1133">Transmembrane helix</keyword>
<sequence length="393" mass="42141">MLKSQSLRLFYLGVGFIYAAGNLWATFLLWQVLAITRSGTWVALAAATSAVPALIVGLTGPEWGFKGKMGLWLLGVGIGFATLAPWFVHSAPMLLAVGLAEGWINARIIPKAQAWLMSSVPSKDAASVSSRFEMASRIGIVAGPLLAGGLITISGAVTTTLGTACLFLGGGWFWYGLDSETRGTFHPSHRAASWRAVQKDGFLLTALGVRAGANLLWPAFTVAIPLLMRHPWHAAALGYGVVRTLWGLSTVLGTWLVIPRLFKQLRIAYFLSWVLTGIAFWRIGLAQHLTIALIWVIIGALSSPIVHVALDSHIGTRVEPPLQGGVFAIQRLVMAVVNLIGLFLLTGAMRRINPGSALSGAGLIMALAALVGLLLWVTVRRPRRQPHPTDQKA</sequence>
<dbReference type="InterPro" id="IPR036259">
    <property type="entry name" value="MFS_trans_sf"/>
</dbReference>
<keyword evidence="8" id="KW-1185">Reference proteome</keyword>
<feature type="transmembrane region" description="Helical" evidence="6">
    <location>
        <begin position="357"/>
        <end position="377"/>
    </location>
</feature>
<feature type="transmembrane region" description="Helical" evidence="6">
    <location>
        <begin position="70"/>
        <end position="88"/>
    </location>
</feature>
<dbReference type="GO" id="GO:0005886">
    <property type="term" value="C:plasma membrane"/>
    <property type="evidence" value="ECO:0007669"/>
    <property type="project" value="UniProtKB-SubCell"/>
</dbReference>
<dbReference type="PANTHER" id="PTHR23513">
    <property type="entry name" value="INTEGRAL MEMBRANE EFFLUX PROTEIN-RELATED"/>
    <property type="match status" value="1"/>
</dbReference>
<dbReference type="Pfam" id="PF07690">
    <property type="entry name" value="MFS_1"/>
    <property type="match status" value="1"/>
</dbReference>
<dbReference type="InterPro" id="IPR011701">
    <property type="entry name" value="MFS"/>
</dbReference>
<keyword evidence="2" id="KW-1003">Cell membrane</keyword>
<proteinExistence type="predicted"/>
<protein>
    <submittedName>
        <fullName evidence="7">MFS transporter</fullName>
    </submittedName>
</protein>
<reference evidence="7 8" key="1">
    <citation type="submission" date="2020-04" db="EMBL/GenBank/DDBJ databases">
        <authorList>
            <person name="Zhang R."/>
            <person name="Schippers A."/>
        </authorList>
    </citation>
    <scope>NUCLEOTIDE SEQUENCE [LARGE SCALE GENOMIC DNA]</scope>
    <source>
        <strain evidence="7 8">DSM 109850</strain>
    </source>
</reference>
<dbReference type="PANTHER" id="PTHR23513:SF11">
    <property type="entry name" value="STAPHYLOFERRIN A TRANSPORTER"/>
    <property type="match status" value="1"/>
</dbReference>
<evidence type="ECO:0000256" key="1">
    <source>
        <dbReference type="ARBA" id="ARBA00004651"/>
    </source>
</evidence>
<evidence type="ECO:0000256" key="4">
    <source>
        <dbReference type="ARBA" id="ARBA00022989"/>
    </source>
</evidence>
<evidence type="ECO:0000256" key="2">
    <source>
        <dbReference type="ARBA" id="ARBA00022475"/>
    </source>
</evidence>
<evidence type="ECO:0000313" key="7">
    <source>
        <dbReference type="EMBL" id="NMP23144.1"/>
    </source>
</evidence>
<evidence type="ECO:0000313" key="8">
    <source>
        <dbReference type="Proteomes" id="UP000533476"/>
    </source>
</evidence>
<name>A0A7Y0L4F2_9FIRM</name>
<comment type="subcellular location">
    <subcellularLocation>
        <location evidence="1">Cell membrane</location>
        <topology evidence="1">Multi-pass membrane protein</topology>
    </subcellularLocation>
</comment>
<dbReference type="SUPFAM" id="SSF103473">
    <property type="entry name" value="MFS general substrate transporter"/>
    <property type="match status" value="1"/>
</dbReference>
<feature type="transmembrane region" description="Helical" evidence="6">
    <location>
        <begin position="322"/>
        <end position="345"/>
    </location>
</feature>
<dbReference type="EMBL" id="JABBVZ010000041">
    <property type="protein sequence ID" value="NMP23144.1"/>
    <property type="molecule type" value="Genomic_DNA"/>
</dbReference>
<keyword evidence="5 6" id="KW-0472">Membrane</keyword>
<dbReference type="GO" id="GO:0022857">
    <property type="term" value="F:transmembrane transporter activity"/>
    <property type="evidence" value="ECO:0007669"/>
    <property type="project" value="InterPro"/>
</dbReference>
<feature type="transmembrane region" description="Helical" evidence="6">
    <location>
        <begin position="202"/>
        <end position="224"/>
    </location>
</feature>